<dbReference type="EMBL" id="HADX01003072">
    <property type="protein sequence ID" value="SBP25304.1"/>
    <property type="molecule type" value="Transcribed_RNA"/>
</dbReference>
<reference evidence="1" key="1">
    <citation type="submission" date="2016-05" db="EMBL/GenBank/DDBJ databases">
        <authorList>
            <person name="Lavstsen T."/>
            <person name="Jespersen J.S."/>
        </authorList>
    </citation>
    <scope>NUCLEOTIDE SEQUENCE</scope>
    <source>
        <tissue evidence="1">Brain</tissue>
    </source>
</reference>
<gene>
    <name evidence="1" type="primary">Nfu_g_1_024194</name>
</gene>
<accession>A0A1A7Y5D0</accession>
<feature type="non-terminal residue" evidence="1">
    <location>
        <position position="51"/>
    </location>
</feature>
<dbReference type="AlphaFoldDB" id="A0A1A7Y5D0"/>
<proteinExistence type="predicted"/>
<sequence length="51" mass="6344">RMQVFKEGPQWTSERCRTKLKKLKTQYRKVKDRNSWSGNGRNTLRRWMLFI</sequence>
<name>A0A1A7Y5D0_9TELE</name>
<evidence type="ECO:0000313" key="1">
    <source>
        <dbReference type="EMBL" id="SBP25304.1"/>
    </source>
</evidence>
<organism evidence="1">
    <name type="scientific">Iconisemion striatum</name>
    <dbReference type="NCBI Taxonomy" id="60296"/>
    <lineage>
        <taxon>Eukaryota</taxon>
        <taxon>Metazoa</taxon>
        <taxon>Chordata</taxon>
        <taxon>Craniata</taxon>
        <taxon>Vertebrata</taxon>
        <taxon>Euteleostomi</taxon>
        <taxon>Actinopterygii</taxon>
        <taxon>Neopterygii</taxon>
        <taxon>Teleostei</taxon>
        <taxon>Neoteleostei</taxon>
        <taxon>Acanthomorphata</taxon>
        <taxon>Ovalentaria</taxon>
        <taxon>Atherinomorphae</taxon>
        <taxon>Cyprinodontiformes</taxon>
        <taxon>Nothobranchiidae</taxon>
        <taxon>Iconisemion</taxon>
    </lineage>
</organism>
<reference evidence="1" key="2">
    <citation type="submission" date="2016-06" db="EMBL/GenBank/DDBJ databases">
        <title>The genome of a short-lived fish provides insights into sex chromosome evolution and the genetic control of aging.</title>
        <authorList>
            <person name="Reichwald K."/>
            <person name="Felder M."/>
            <person name="Petzold A."/>
            <person name="Koch P."/>
            <person name="Groth M."/>
            <person name="Platzer M."/>
        </authorList>
    </citation>
    <scope>NUCLEOTIDE SEQUENCE</scope>
    <source>
        <tissue evidence="1">Brain</tissue>
    </source>
</reference>
<feature type="non-terminal residue" evidence="1">
    <location>
        <position position="1"/>
    </location>
</feature>
<protein>
    <submittedName>
        <fullName evidence="1">Uncharacterized protein</fullName>
    </submittedName>
</protein>